<dbReference type="SMART" id="SM00052">
    <property type="entry name" value="EAL"/>
    <property type="match status" value="1"/>
</dbReference>
<reference evidence="3 4" key="1">
    <citation type="journal article" date="2010" name="J. Bacteriol.">
        <title>Genome sequences of Oceanicola granulosus HTCC2516(T) and Oceanicola batsensis HTCC2597(TDelta).</title>
        <authorList>
            <person name="Thrash J.C."/>
            <person name="Cho J.C."/>
            <person name="Vergin K.L."/>
            <person name="Giovannoni S.J."/>
        </authorList>
    </citation>
    <scope>NUCLEOTIDE SEQUENCE [LARGE SCALE GENOMIC DNA]</scope>
    <source>
        <strain evidence="4">ATCC BAA-863 / DSM 15984 / KCTC 12145 / HTCC2597</strain>
    </source>
</reference>
<keyword evidence="4" id="KW-1185">Reference proteome</keyword>
<evidence type="ECO:0000259" key="2">
    <source>
        <dbReference type="PROSITE" id="PS50887"/>
    </source>
</evidence>
<dbReference type="eggNOG" id="COG5001">
    <property type="taxonomic scope" value="Bacteria"/>
</dbReference>
<dbReference type="SUPFAM" id="SSF141868">
    <property type="entry name" value="EAL domain-like"/>
    <property type="match status" value="1"/>
</dbReference>
<evidence type="ECO:0000259" key="1">
    <source>
        <dbReference type="PROSITE" id="PS50883"/>
    </source>
</evidence>
<dbReference type="HOGENOM" id="CLU_000445_70_50_5"/>
<dbReference type="OrthoDB" id="9814202at2"/>
<feature type="domain" description="GGDEF" evidence="2">
    <location>
        <begin position="204"/>
        <end position="338"/>
    </location>
</feature>
<dbReference type="InterPro" id="IPR050706">
    <property type="entry name" value="Cyclic-di-GMP_PDE-like"/>
</dbReference>
<dbReference type="PANTHER" id="PTHR33121">
    <property type="entry name" value="CYCLIC DI-GMP PHOSPHODIESTERASE PDEF"/>
    <property type="match status" value="1"/>
</dbReference>
<dbReference type="InterPro" id="IPR000160">
    <property type="entry name" value="GGDEF_dom"/>
</dbReference>
<dbReference type="Gene3D" id="3.20.20.450">
    <property type="entry name" value="EAL domain"/>
    <property type="match status" value="1"/>
</dbReference>
<evidence type="ECO:0000313" key="4">
    <source>
        <dbReference type="Proteomes" id="UP000004318"/>
    </source>
</evidence>
<dbReference type="Pfam" id="PF00563">
    <property type="entry name" value="EAL"/>
    <property type="match status" value="1"/>
</dbReference>
<evidence type="ECO:0000313" key="3">
    <source>
        <dbReference type="EMBL" id="EAQ04093.1"/>
    </source>
</evidence>
<sequence length="603" mass="65943">MTSHPPDDAAFEAGVPATELERLLEIFRDAAQASLDAHAVVLLADTTGVGGLAPDIALVPGGAVAQSLGDHAMLRLRLTTSRDGSAARRDDRDRSEARQVHGTHFVFHTLPLTGPDAESAGLLAFAFDGRPGDHRAEACRRLARCAEAIWATHDTLSGLAYEVMTLTSRTARLKRISETDALTQLENRTSFENKVRAELEAAPESAAFLIIDIDHFKLTNDLYGHQFGDTYLTTIARALGASFPETSIIGRLGGDEFGVFTPIPTGGRAYLDGLLARCRSNIQRATATLSKPDMGHVSIGASQFPDHATRYSTLYDQADSALYAAKNAGRGVSTVYDPTHHKQYNNSQLGQQFLDAVERHDILPCFQPIVDLTTGDCAGFEILARWRDSSGHKLIPSQFSAIFRDHALAEKMTRAIMQRAFRDHARAVAPTGRALSLALNVTFFDLMNPEFAFEVQSTIAETGFDWSLLTIEVTEQIMLGEPNGQVFRSLNELRRRGARIALDDFGTGYGGLRHLAQWPVDILKIDKYFVDGISAGDRDRAILETITDLARRLGIDVVAEGIETPDQVTGLRDRGCRYGQGFLFDAPLAGDDLPGFRPTYDIK</sequence>
<feature type="domain" description="EAL" evidence="1">
    <location>
        <begin position="346"/>
        <end position="601"/>
    </location>
</feature>
<dbReference type="InterPro" id="IPR001633">
    <property type="entry name" value="EAL_dom"/>
</dbReference>
<comment type="caution">
    <text evidence="3">The sequence shown here is derived from an EMBL/GenBank/DDBJ whole genome shotgun (WGS) entry which is preliminary data.</text>
</comment>
<dbReference type="STRING" id="252305.OB2597_08124"/>
<dbReference type="InterPro" id="IPR043128">
    <property type="entry name" value="Rev_trsase/Diguanyl_cyclase"/>
</dbReference>
<dbReference type="NCBIfam" id="TIGR00254">
    <property type="entry name" value="GGDEF"/>
    <property type="match status" value="1"/>
</dbReference>
<dbReference type="RefSeq" id="WP_009805848.1">
    <property type="nucleotide sequence ID" value="NZ_CH724131.1"/>
</dbReference>
<dbReference type="Pfam" id="PF00990">
    <property type="entry name" value="GGDEF"/>
    <property type="match status" value="1"/>
</dbReference>
<dbReference type="PROSITE" id="PS50887">
    <property type="entry name" value="GGDEF"/>
    <property type="match status" value="1"/>
</dbReference>
<organism evidence="3 4">
    <name type="scientific">Pseudooceanicola batsensis (strain ATCC BAA-863 / DSM 15984 / KCTC 12145 / HTCC2597)</name>
    <name type="common">Oceanicola batsensis</name>
    <dbReference type="NCBI Taxonomy" id="252305"/>
    <lineage>
        <taxon>Bacteria</taxon>
        <taxon>Pseudomonadati</taxon>
        <taxon>Pseudomonadota</taxon>
        <taxon>Alphaproteobacteria</taxon>
        <taxon>Rhodobacterales</taxon>
        <taxon>Paracoccaceae</taxon>
        <taxon>Pseudooceanicola</taxon>
    </lineage>
</organism>
<accession>A3TU97</accession>
<dbReference type="GO" id="GO:0071111">
    <property type="term" value="F:cyclic-guanylate-specific phosphodiesterase activity"/>
    <property type="evidence" value="ECO:0007669"/>
    <property type="project" value="InterPro"/>
</dbReference>
<dbReference type="CDD" id="cd01948">
    <property type="entry name" value="EAL"/>
    <property type="match status" value="1"/>
</dbReference>
<dbReference type="Proteomes" id="UP000004318">
    <property type="component" value="Unassembled WGS sequence"/>
</dbReference>
<gene>
    <name evidence="3" type="ORF">OB2597_08124</name>
</gene>
<dbReference type="SUPFAM" id="SSF55073">
    <property type="entry name" value="Nucleotide cyclase"/>
    <property type="match status" value="1"/>
</dbReference>
<dbReference type="PANTHER" id="PTHR33121:SF79">
    <property type="entry name" value="CYCLIC DI-GMP PHOSPHODIESTERASE PDED-RELATED"/>
    <property type="match status" value="1"/>
</dbReference>
<dbReference type="Gene3D" id="3.30.70.270">
    <property type="match status" value="1"/>
</dbReference>
<dbReference type="CDD" id="cd01949">
    <property type="entry name" value="GGDEF"/>
    <property type="match status" value="1"/>
</dbReference>
<dbReference type="SMART" id="SM00267">
    <property type="entry name" value="GGDEF"/>
    <property type="match status" value="1"/>
</dbReference>
<name>A3TU97_PSEBH</name>
<dbReference type="InterPro" id="IPR035919">
    <property type="entry name" value="EAL_sf"/>
</dbReference>
<dbReference type="InterPro" id="IPR029787">
    <property type="entry name" value="Nucleotide_cyclase"/>
</dbReference>
<dbReference type="EMBL" id="AAMO01000002">
    <property type="protein sequence ID" value="EAQ04093.1"/>
    <property type="molecule type" value="Genomic_DNA"/>
</dbReference>
<protein>
    <submittedName>
        <fullName evidence="3">Signal transduction protein containing a membrane domain an EAL anda GGDEF domain-like</fullName>
    </submittedName>
</protein>
<dbReference type="PROSITE" id="PS50883">
    <property type="entry name" value="EAL"/>
    <property type="match status" value="1"/>
</dbReference>
<proteinExistence type="predicted"/>
<dbReference type="AlphaFoldDB" id="A3TU97"/>